<dbReference type="AlphaFoldDB" id="A0AAV5QUQ4"/>
<dbReference type="SMART" id="SM00268">
    <property type="entry name" value="ACTIN"/>
    <property type="match status" value="1"/>
</dbReference>
<keyword evidence="3" id="KW-1185">Reference proteome</keyword>
<evidence type="ECO:0000313" key="2">
    <source>
        <dbReference type="EMBL" id="GMM38658.1"/>
    </source>
</evidence>
<proteinExistence type="inferred from homology"/>
<dbReference type="Proteomes" id="UP001360560">
    <property type="component" value="Unassembled WGS sequence"/>
</dbReference>
<evidence type="ECO:0000256" key="1">
    <source>
        <dbReference type="RuleBase" id="RU000487"/>
    </source>
</evidence>
<accession>A0AAV5QUQ4</accession>
<comment type="caution">
    <text evidence="2">The sequence shown here is derived from an EMBL/GenBank/DDBJ whole genome shotgun (WGS) entry which is preliminary data.</text>
</comment>
<dbReference type="Gene3D" id="3.30.420.40">
    <property type="match status" value="2"/>
</dbReference>
<sequence length="406" mass="45864">MSFTIPSVVIENGSTNTRAGFSNDEIPPLVFSSNYGENSQSHEIFVGDDIYLKNRPSKYQDLEVFSMLNDGMVYNWDNLEKNWEYIFKSLKVYGHGDSEDVYPLVTTEVSWNSKKNKKKLGELAFEKFEVPSFSLLKNPLCITYGLGRSNGLIIDIGGSVMSVTGVVDGNILTKSAVHSKYAGDYLNFQIFNYLKRSFYPQSDPVSKKLLKFPNVTTSFKNFDLNANLLNDFKYSILKTAQFQITPQNLGNFGVETKNYQLPDGRIININSEQLLLTETLFKPLLFDTKVANNEPTAPVPGIIDLVLNSLNKFRDTPEVISQLLSNIIISGGGASIPDIEKRIYFELNSLLPNFQINCFCNPSLLDRQNAVWIGAGILSSMNNFDGFMSRKEYLELGEDRFFEKFK</sequence>
<organism evidence="2 3">
    <name type="scientific">Saccharomycopsis crataegensis</name>
    <dbReference type="NCBI Taxonomy" id="43959"/>
    <lineage>
        <taxon>Eukaryota</taxon>
        <taxon>Fungi</taxon>
        <taxon>Dikarya</taxon>
        <taxon>Ascomycota</taxon>
        <taxon>Saccharomycotina</taxon>
        <taxon>Saccharomycetes</taxon>
        <taxon>Saccharomycopsidaceae</taxon>
        <taxon>Saccharomycopsis</taxon>
    </lineage>
</organism>
<dbReference type="GeneID" id="90076646"/>
<dbReference type="InterPro" id="IPR043129">
    <property type="entry name" value="ATPase_NBD"/>
</dbReference>
<dbReference type="SUPFAM" id="SSF53067">
    <property type="entry name" value="Actin-like ATPase domain"/>
    <property type="match status" value="2"/>
</dbReference>
<dbReference type="RefSeq" id="XP_064855653.1">
    <property type="nucleotide sequence ID" value="XM_064999581.1"/>
</dbReference>
<dbReference type="Pfam" id="PF00022">
    <property type="entry name" value="Actin"/>
    <property type="match status" value="1"/>
</dbReference>
<dbReference type="PANTHER" id="PTHR11937">
    <property type="entry name" value="ACTIN"/>
    <property type="match status" value="1"/>
</dbReference>
<protein>
    <submittedName>
        <fullName evidence="2">Arp7 protein</fullName>
    </submittedName>
</protein>
<reference evidence="2 3" key="1">
    <citation type="journal article" date="2023" name="Elife">
        <title>Identification of key yeast species and microbe-microbe interactions impacting larval growth of Drosophila in the wild.</title>
        <authorList>
            <person name="Mure A."/>
            <person name="Sugiura Y."/>
            <person name="Maeda R."/>
            <person name="Honda K."/>
            <person name="Sakurai N."/>
            <person name="Takahashi Y."/>
            <person name="Watada M."/>
            <person name="Katoh T."/>
            <person name="Gotoh A."/>
            <person name="Gotoh Y."/>
            <person name="Taniguchi I."/>
            <person name="Nakamura K."/>
            <person name="Hayashi T."/>
            <person name="Katayama T."/>
            <person name="Uemura T."/>
            <person name="Hattori Y."/>
        </authorList>
    </citation>
    <scope>NUCLEOTIDE SEQUENCE [LARGE SCALE GENOMIC DNA]</scope>
    <source>
        <strain evidence="2 3">SC-9</strain>
    </source>
</reference>
<dbReference type="InterPro" id="IPR004000">
    <property type="entry name" value="Actin"/>
</dbReference>
<dbReference type="Gene3D" id="3.90.640.10">
    <property type="entry name" value="Actin, Chain A, domain 4"/>
    <property type="match status" value="1"/>
</dbReference>
<evidence type="ECO:0000313" key="3">
    <source>
        <dbReference type="Proteomes" id="UP001360560"/>
    </source>
</evidence>
<comment type="similarity">
    <text evidence="1">Belongs to the actin family.</text>
</comment>
<dbReference type="EMBL" id="BTFZ01000020">
    <property type="protein sequence ID" value="GMM38658.1"/>
    <property type="molecule type" value="Genomic_DNA"/>
</dbReference>
<name>A0AAV5QUQ4_9ASCO</name>
<gene>
    <name evidence="2" type="ORF">DASC09_059970</name>
</gene>
<dbReference type="PRINTS" id="PR00190">
    <property type="entry name" value="ACTIN"/>
</dbReference>